<proteinExistence type="predicted"/>
<dbReference type="AlphaFoldDB" id="A0A401YHF3"/>
<dbReference type="OrthoDB" id="4330643at2"/>
<keyword evidence="2" id="KW-1185">Reference proteome</keyword>
<evidence type="ECO:0000313" key="2">
    <source>
        <dbReference type="Proteomes" id="UP000286931"/>
    </source>
</evidence>
<dbReference type="Proteomes" id="UP000286931">
    <property type="component" value="Unassembled WGS sequence"/>
</dbReference>
<sequence length="117" mass="12696">MTDRIAPNPPSPYATADPEYRHMVYEFLGISPADGCLTPTLCDELAVVPDEPLRYSDETRVLPDGMCPRCAAVARGNGIGPDTRPRTECTQCGHTTPYGQLCALCRQDAHDAARTTT</sequence>
<gene>
    <name evidence="1" type="ORF">EHYA_01712</name>
</gene>
<evidence type="ECO:0000313" key="1">
    <source>
        <dbReference type="EMBL" id="GCD94056.1"/>
    </source>
</evidence>
<dbReference type="EMBL" id="BIFH01000015">
    <property type="protein sequence ID" value="GCD94056.1"/>
    <property type="molecule type" value="Genomic_DNA"/>
</dbReference>
<organism evidence="1 2">
    <name type="scientific">Embleya hyalina</name>
    <dbReference type="NCBI Taxonomy" id="516124"/>
    <lineage>
        <taxon>Bacteria</taxon>
        <taxon>Bacillati</taxon>
        <taxon>Actinomycetota</taxon>
        <taxon>Actinomycetes</taxon>
        <taxon>Kitasatosporales</taxon>
        <taxon>Streptomycetaceae</taxon>
        <taxon>Embleya</taxon>
    </lineage>
</organism>
<dbReference type="RefSeq" id="WP_126636286.1">
    <property type="nucleotide sequence ID" value="NZ_BIFH01000015.1"/>
</dbReference>
<reference evidence="1 2" key="1">
    <citation type="submission" date="2018-12" db="EMBL/GenBank/DDBJ databases">
        <title>Draft genome sequence of Embleya hyalina NBRC 13850T.</title>
        <authorList>
            <person name="Komaki H."/>
            <person name="Hosoyama A."/>
            <person name="Kimura A."/>
            <person name="Ichikawa N."/>
            <person name="Tamura T."/>
        </authorList>
    </citation>
    <scope>NUCLEOTIDE SEQUENCE [LARGE SCALE GENOMIC DNA]</scope>
    <source>
        <strain evidence="1 2">NBRC 13850</strain>
    </source>
</reference>
<name>A0A401YHF3_9ACTN</name>
<protein>
    <submittedName>
        <fullName evidence="1">Uncharacterized protein</fullName>
    </submittedName>
</protein>
<accession>A0A401YHF3</accession>
<comment type="caution">
    <text evidence="1">The sequence shown here is derived from an EMBL/GenBank/DDBJ whole genome shotgun (WGS) entry which is preliminary data.</text>
</comment>